<dbReference type="RefSeq" id="WP_255331815.1">
    <property type="nucleotide sequence ID" value="NZ_VOTZ01000004.1"/>
</dbReference>
<evidence type="ECO:0000313" key="4">
    <source>
        <dbReference type="EMBL" id="MCQ1537882.1"/>
    </source>
</evidence>
<dbReference type="GO" id="GO:0016301">
    <property type="term" value="F:kinase activity"/>
    <property type="evidence" value="ECO:0007669"/>
    <property type="project" value="UniProtKB-KW"/>
</dbReference>
<organism evidence="4 5">
    <name type="scientific">Methanocalculus taiwanensis</name>
    <dbReference type="NCBI Taxonomy" id="106207"/>
    <lineage>
        <taxon>Archaea</taxon>
        <taxon>Methanobacteriati</taxon>
        <taxon>Methanobacteriota</taxon>
        <taxon>Stenosarchaea group</taxon>
        <taxon>Methanomicrobia</taxon>
        <taxon>Methanomicrobiales</taxon>
        <taxon>Methanocalculaceae</taxon>
        <taxon>Methanocalculus</taxon>
    </lineage>
</organism>
<feature type="domain" description="Polyphosphate kinase-2-related" evidence="3">
    <location>
        <begin position="66"/>
        <end position="273"/>
    </location>
</feature>
<dbReference type="PANTHER" id="PTHR34383:SF3">
    <property type="entry name" value="POLYPHOSPHATE:AMP PHOSPHOTRANSFERASE"/>
    <property type="match status" value="1"/>
</dbReference>
<evidence type="ECO:0000259" key="3">
    <source>
        <dbReference type="Pfam" id="PF03976"/>
    </source>
</evidence>
<dbReference type="EMBL" id="VOTZ01000004">
    <property type="protein sequence ID" value="MCQ1537882.1"/>
    <property type="molecule type" value="Genomic_DNA"/>
</dbReference>
<dbReference type="PIRSF" id="PIRSF028756">
    <property type="entry name" value="PPK2_prd"/>
    <property type="match status" value="1"/>
</dbReference>
<keyword evidence="2 4" id="KW-0418">Kinase</keyword>
<dbReference type="PANTHER" id="PTHR34383">
    <property type="entry name" value="POLYPHOSPHATE:AMP PHOSPHOTRANSFERASE-RELATED"/>
    <property type="match status" value="1"/>
</dbReference>
<dbReference type="InterPro" id="IPR016898">
    <property type="entry name" value="Polyphosphate_phosphotransfera"/>
</dbReference>
<protein>
    <submittedName>
        <fullName evidence="4">Polyphosphate kinase 2 family protein</fullName>
    </submittedName>
</protein>
<gene>
    <name evidence="4" type="ORF">FTO68_02620</name>
</gene>
<dbReference type="SUPFAM" id="SSF52540">
    <property type="entry name" value="P-loop containing nucleoside triphosphate hydrolases"/>
    <property type="match status" value="1"/>
</dbReference>
<dbReference type="InterPro" id="IPR022488">
    <property type="entry name" value="PPK2-related"/>
</dbReference>
<evidence type="ECO:0000256" key="1">
    <source>
        <dbReference type="ARBA" id="ARBA00022679"/>
    </source>
</evidence>
<comment type="caution">
    <text evidence="4">The sequence shown here is derived from an EMBL/GenBank/DDBJ whole genome shotgun (WGS) entry which is preliminary data.</text>
</comment>
<keyword evidence="1" id="KW-0808">Transferase</keyword>
<dbReference type="NCBIfam" id="TIGR03709">
    <property type="entry name" value="PPK2_rel_1"/>
    <property type="match status" value="1"/>
</dbReference>
<dbReference type="AlphaFoldDB" id="A0ABD4TFY3"/>
<dbReference type="InterPro" id="IPR022300">
    <property type="entry name" value="PPK2-rel_1"/>
</dbReference>
<dbReference type="Proteomes" id="UP001524383">
    <property type="component" value="Unassembled WGS sequence"/>
</dbReference>
<keyword evidence="5" id="KW-1185">Reference proteome</keyword>
<proteinExistence type="predicted"/>
<reference evidence="4 5" key="1">
    <citation type="submission" date="2019-08" db="EMBL/GenBank/DDBJ databases">
        <authorList>
            <person name="Chen S.-C."/>
            <person name="Lai M.-C."/>
            <person name="You Y.-T."/>
        </authorList>
    </citation>
    <scope>NUCLEOTIDE SEQUENCE [LARGE SCALE GENOMIC DNA]</scope>
    <source>
        <strain evidence="4 5">P2F9704a</strain>
    </source>
</reference>
<dbReference type="InterPro" id="IPR027417">
    <property type="entry name" value="P-loop_NTPase"/>
</dbReference>
<evidence type="ECO:0000256" key="2">
    <source>
        <dbReference type="ARBA" id="ARBA00022777"/>
    </source>
</evidence>
<sequence>MNHETYIGWSSVPRGANVRLADFHTGLANNLRSDKKGKKAVKKWAMESLNENREALSAAHDLFWTDKRYSLLIILQGMDTAGKDGAIKHVMSGLNPQGCRVESFGIPTRNEQNYPFLWRFWRSLPRKGEIGIFNRSYYEDVLVPKIHPEILNTQRLPPGYGSKSFWNARFEDINSFEKQLVNNGVIILKFFLHISFEEQKKRLISRLKTESKQWKFSSSDLSERDHWKQYQAAYEEIFSRTSTDYAPWYIIPADYKWVARMMIADLIVLSIRQLDLRYPEISDIQKMEIEAALEKLQNT</sequence>
<dbReference type="Gene3D" id="3.40.50.300">
    <property type="entry name" value="P-loop containing nucleotide triphosphate hydrolases"/>
    <property type="match status" value="1"/>
</dbReference>
<accession>A0ABD4TFY3</accession>
<dbReference type="Pfam" id="PF03976">
    <property type="entry name" value="PPK2"/>
    <property type="match status" value="1"/>
</dbReference>
<name>A0ABD4TFY3_9EURY</name>
<evidence type="ECO:0000313" key="5">
    <source>
        <dbReference type="Proteomes" id="UP001524383"/>
    </source>
</evidence>